<organism evidence="9 10">
    <name type="scientific">Dongia soli</name>
    <dbReference type="NCBI Taxonomy" id="600628"/>
    <lineage>
        <taxon>Bacteria</taxon>
        <taxon>Pseudomonadati</taxon>
        <taxon>Pseudomonadota</taxon>
        <taxon>Alphaproteobacteria</taxon>
        <taxon>Rhodospirillales</taxon>
        <taxon>Dongiaceae</taxon>
        <taxon>Dongia</taxon>
    </lineage>
</organism>
<keyword evidence="2 6" id="KW-0349">Heme</keyword>
<name>A0ABU5E736_9PROT</name>
<keyword evidence="3 6" id="KW-0479">Metal-binding</keyword>
<sequence>MSSLEMNKIAAAILVGGILTLGVGIVSNAIYNPERRAHEGAGGEEGGAAPAPAAAPVAVEPISKLLASADPAKGEAIAKKCMTCHTFEKGGPNKVGPDLWGVIGRQAGSHEGFAYSDAIKAVGKPWTYEMINHFIANPKQYAPGTKMTFPGLPKAEDRANVIAFIRTKADSPAPLPSDADIQAAEDQYKKDQEAAAKPAAEAPKPEANAAAPATGGGEASGFQPSLSMIAAADPAKGEAISKKCLTCHTFAKGGPNKIGPDLWSVIGRQAGSHEGFAYSDAIKKLGKPWDFESLDHFIYSPKDFAPGTKMTFAGLKKPEERAALLRWLRDQNDNPPELPK</sequence>
<proteinExistence type="predicted"/>
<dbReference type="InterPro" id="IPR002327">
    <property type="entry name" value="Cyt_c_1A/1B"/>
</dbReference>
<dbReference type="PROSITE" id="PS51007">
    <property type="entry name" value="CYTC"/>
    <property type="match status" value="2"/>
</dbReference>
<dbReference type="InterPro" id="IPR036909">
    <property type="entry name" value="Cyt_c-like_dom_sf"/>
</dbReference>
<feature type="domain" description="Cytochrome c" evidence="8">
    <location>
        <begin position="232"/>
        <end position="332"/>
    </location>
</feature>
<feature type="compositionally biased region" description="Low complexity" evidence="7">
    <location>
        <begin position="195"/>
        <end position="213"/>
    </location>
</feature>
<evidence type="ECO:0000256" key="4">
    <source>
        <dbReference type="ARBA" id="ARBA00022982"/>
    </source>
</evidence>
<keyword evidence="10" id="KW-1185">Reference proteome</keyword>
<evidence type="ECO:0000256" key="2">
    <source>
        <dbReference type="ARBA" id="ARBA00022617"/>
    </source>
</evidence>
<evidence type="ECO:0000313" key="9">
    <source>
        <dbReference type="EMBL" id="MDY0881692.1"/>
    </source>
</evidence>
<feature type="region of interest" description="Disordered" evidence="7">
    <location>
        <begin position="185"/>
        <end position="219"/>
    </location>
</feature>
<keyword evidence="1" id="KW-0813">Transport</keyword>
<dbReference type="InterPro" id="IPR009056">
    <property type="entry name" value="Cyt_c-like_dom"/>
</dbReference>
<evidence type="ECO:0000256" key="7">
    <source>
        <dbReference type="SAM" id="MobiDB-lite"/>
    </source>
</evidence>
<dbReference type="PANTHER" id="PTHR11961">
    <property type="entry name" value="CYTOCHROME C"/>
    <property type="match status" value="1"/>
</dbReference>
<dbReference type="PRINTS" id="PR00604">
    <property type="entry name" value="CYTCHRMECIAB"/>
</dbReference>
<evidence type="ECO:0000256" key="1">
    <source>
        <dbReference type="ARBA" id="ARBA00022448"/>
    </source>
</evidence>
<keyword evidence="5 6" id="KW-0408">Iron</keyword>
<comment type="caution">
    <text evidence="9">The sequence shown here is derived from an EMBL/GenBank/DDBJ whole genome shotgun (WGS) entry which is preliminary data.</text>
</comment>
<dbReference type="EMBL" id="JAXCLW010000001">
    <property type="protein sequence ID" value="MDY0881692.1"/>
    <property type="molecule type" value="Genomic_DNA"/>
</dbReference>
<dbReference type="Pfam" id="PF00034">
    <property type="entry name" value="Cytochrom_C"/>
    <property type="match status" value="1"/>
</dbReference>
<gene>
    <name evidence="9" type="ORF">SMD27_02445</name>
</gene>
<accession>A0ABU5E736</accession>
<feature type="domain" description="Cytochrome c" evidence="8">
    <location>
        <begin position="69"/>
        <end position="169"/>
    </location>
</feature>
<evidence type="ECO:0000256" key="3">
    <source>
        <dbReference type="ARBA" id="ARBA00022723"/>
    </source>
</evidence>
<dbReference type="RefSeq" id="WP_320506746.1">
    <property type="nucleotide sequence ID" value="NZ_JAXCLW010000001.1"/>
</dbReference>
<evidence type="ECO:0000256" key="5">
    <source>
        <dbReference type="ARBA" id="ARBA00023004"/>
    </source>
</evidence>
<evidence type="ECO:0000256" key="6">
    <source>
        <dbReference type="PROSITE-ProRule" id="PRU00433"/>
    </source>
</evidence>
<dbReference type="Proteomes" id="UP001279642">
    <property type="component" value="Unassembled WGS sequence"/>
</dbReference>
<dbReference type="SUPFAM" id="SSF46626">
    <property type="entry name" value="Cytochrome c"/>
    <property type="match status" value="2"/>
</dbReference>
<reference evidence="9 10" key="1">
    <citation type="journal article" date="2016" name="Antonie Van Leeuwenhoek">
        <title>Dongia soli sp. nov., isolated from soil from Dokdo, Korea.</title>
        <authorList>
            <person name="Kim D.U."/>
            <person name="Lee H."/>
            <person name="Kim H."/>
            <person name="Kim S.G."/>
            <person name="Ka J.O."/>
        </authorList>
    </citation>
    <scope>NUCLEOTIDE SEQUENCE [LARGE SCALE GENOMIC DNA]</scope>
    <source>
        <strain evidence="9 10">D78</strain>
    </source>
</reference>
<evidence type="ECO:0000259" key="8">
    <source>
        <dbReference type="PROSITE" id="PS51007"/>
    </source>
</evidence>
<protein>
    <submittedName>
        <fullName evidence="9">Cytochrome c family protein</fullName>
    </submittedName>
</protein>
<evidence type="ECO:0000313" key="10">
    <source>
        <dbReference type="Proteomes" id="UP001279642"/>
    </source>
</evidence>
<dbReference type="Gene3D" id="1.10.760.10">
    <property type="entry name" value="Cytochrome c-like domain"/>
    <property type="match status" value="2"/>
</dbReference>
<keyword evidence="4" id="KW-0249">Electron transport</keyword>